<dbReference type="PIRSF" id="PIRSF002808">
    <property type="entry name" value="Hexose_phosphate_transp"/>
    <property type="match status" value="1"/>
</dbReference>
<comment type="caution">
    <text evidence="8">The sequence shown here is derived from an EMBL/GenBank/DDBJ whole genome shotgun (WGS) entry which is preliminary data.</text>
</comment>
<proteinExistence type="predicted"/>
<evidence type="ECO:0000313" key="8">
    <source>
        <dbReference type="EMBL" id="NEY19348.1"/>
    </source>
</evidence>
<feature type="transmembrane region" description="Helical" evidence="6">
    <location>
        <begin position="166"/>
        <end position="189"/>
    </location>
</feature>
<evidence type="ECO:0000256" key="6">
    <source>
        <dbReference type="SAM" id="Phobius"/>
    </source>
</evidence>
<evidence type="ECO:0000256" key="2">
    <source>
        <dbReference type="ARBA" id="ARBA00022448"/>
    </source>
</evidence>
<name>A0A6M0P7U0_9BACI</name>
<dbReference type="InterPro" id="IPR011701">
    <property type="entry name" value="MFS"/>
</dbReference>
<dbReference type="InterPro" id="IPR000849">
    <property type="entry name" value="Sugar_P_transporter"/>
</dbReference>
<evidence type="ECO:0000256" key="3">
    <source>
        <dbReference type="ARBA" id="ARBA00022692"/>
    </source>
</evidence>
<dbReference type="PANTHER" id="PTHR11662:SF333">
    <property type="entry name" value="D-GALACTONATE TRANSPORTER"/>
    <property type="match status" value="1"/>
</dbReference>
<dbReference type="InterPro" id="IPR020846">
    <property type="entry name" value="MFS_dom"/>
</dbReference>
<evidence type="ECO:0000313" key="9">
    <source>
        <dbReference type="Proteomes" id="UP000476934"/>
    </source>
</evidence>
<feature type="transmembrane region" description="Helical" evidence="6">
    <location>
        <begin position="81"/>
        <end position="100"/>
    </location>
</feature>
<evidence type="ECO:0000259" key="7">
    <source>
        <dbReference type="PROSITE" id="PS50850"/>
    </source>
</evidence>
<keyword evidence="5 6" id="KW-0472">Membrane</keyword>
<keyword evidence="4 6" id="KW-1133">Transmembrane helix</keyword>
<feature type="transmembrane region" description="Helical" evidence="6">
    <location>
        <begin position="374"/>
        <end position="393"/>
    </location>
</feature>
<feature type="transmembrane region" description="Helical" evidence="6">
    <location>
        <begin position="281"/>
        <end position="302"/>
    </location>
</feature>
<protein>
    <submittedName>
        <fullName evidence="8">MFS transporter</fullName>
    </submittedName>
</protein>
<dbReference type="PANTHER" id="PTHR11662">
    <property type="entry name" value="SOLUTE CARRIER FAMILY 17"/>
    <property type="match status" value="1"/>
</dbReference>
<keyword evidence="2" id="KW-0813">Transport</keyword>
<comment type="subcellular location">
    <subcellularLocation>
        <location evidence="1">Cell membrane</location>
        <topology evidence="1">Multi-pass membrane protein</topology>
    </subcellularLocation>
</comment>
<feature type="transmembrane region" description="Helical" evidence="6">
    <location>
        <begin position="399"/>
        <end position="420"/>
    </location>
</feature>
<dbReference type="CDD" id="cd17319">
    <property type="entry name" value="MFS_ExuT_GudP_like"/>
    <property type="match status" value="1"/>
</dbReference>
<dbReference type="Pfam" id="PF07690">
    <property type="entry name" value="MFS_1"/>
    <property type="match status" value="1"/>
</dbReference>
<dbReference type="PROSITE" id="PS50850">
    <property type="entry name" value="MFS"/>
    <property type="match status" value="1"/>
</dbReference>
<dbReference type="EMBL" id="JAAIWK010000005">
    <property type="protein sequence ID" value="NEY19348.1"/>
    <property type="molecule type" value="Genomic_DNA"/>
</dbReference>
<feature type="transmembrane region" description="Helical" evidence="6">
    <location>
        <begin position="49"/>
        <end position="74"/>
    </location>
</feature>
<evidence type="ECO:0000256" key="1">
    <source>
        <dbReference type="ARBA" id="ARBA00004651"/>
    </source>
</evidence>
<dbReference type="GO" id="GO:0022857">
    <property type="term" value="F:transmembrane transporter activity"/>
    <property type="evidence" value="ECO:0007669"/>
    <property type="project" value="InterPro"/>
</dbReference>
<keyword evidence="9" id="KW-1185">Reference proteome</keyword>
<evidence type="ECO:0000256" key="5">
    <source>
        <dbReference type="ARBA" id="ARBA00023136"/>
    </source>
</evidence>
<evidence type="ECO:0000256" key="4">
    <source>
        <dbReference type="ARBA" id="ARBA00022989"/>
    </source>
</evidence>
<dbReference type="InterPro" id="IPR050382">
    <property type="entry name" value="MFS_Na/Anion_cotransporter"/>
</dbReference>
<dbReference type="SUPFAM" id="SSF103473">
    <property type="entry name" value="MFS general substrate transporter"/>
    <property type="match status" value="1"/>
</dbReference>
<feature type="transmembrane region" description="Helical" evidence="6">
    <location>
        <begin position="338"/>
        <end position="362"/>
    </location>
</feature>
<dbReference type="InterPro" id="IPR036259">
    <property type="entry name" value="MFS_trans_sf"/>
</dbReference>
<organism evidence="8 9">
    <name type="scientific">Heyndrickxia ginsengihumi</name>
    <dbReference type="NCBI Taxonomy" id="363870"/>
    <lineage>
        <taxon>Bacteria</taxon>
        <taxon>Bacillati</taxon>
        <taxon>Bacillota</taxon>
        <taxon>Bacilli</taxon>
        <taxon>Bacillales</taxon>
        <taxon>Bacillaceae</taxon>
        <taxon>Heyndrickxia</taxon>
    </lineage>
</organism>
<dbReference type="Proteomes" id="UP000476934">
    <property type="component" value="Unassembled WGS sequence"/>
</dbReference>
<feature type="transmembrane region" description="Helical" evidence="6">
    <location>
        <begin position="12"/>
        <end position="29"/>
    </location>
</feature>
<dbReference type="NCBIfam" id="TIGR00893">
    <property type="entry name" value="2A0114"/>
    <property type="match status" value="1"/>
</dbReference>
<reference evidence="8 9" key="1">
    <citation type="submission" date="2020-03" db="EMBL/GenBank/DDBJ databases">
        <title>Bacillus aquiflavi sp. nov., isolated from yellow water of strong flavor Chinese baijiu in Yibin region of China.</title>
        <authorList>
            <person name="Xie J."/>
        </authorList>
    </citation>
    <scope>NUCLEOTIDE SEQUENCE [LARGE SCALE GENOMIC DNA]</scope>
    <source>
        <strain evidence="8 9">Gsoil 114</strain>
    </source>
</reference>
<gene>
    <name evidence="8" type="ORF">G4D61_05120</name>
</gene>
<feature type="transmembrane region" description="Helical" evidence="6">
    <location>
        <begin position="314"/>
        <end position="332"/>
    </location>
</feature>
<sequence>MLENHKEKATRVRYSILLLIFINVVVNYMDRSNISIAAPFLSKDLHLSSVQMGLIFSAFGWAYALLQVPGGWFVDHVKPRVLYAITLGLWSVATLIQGMVRGFGGLFGLRISLGVLEAPAYPTNNRIVTSWFPENERARAIGLYTSGQFVGLAFLTPVLTTIQSAFGWRGLFVVTGLVGIVWAIVWYLFYRDPRDSRRVNKAELKVISDGDGLVDWNKSGKQKSSTGVKELAFVLTKRKLWGIYIGQFCVNSTLWFFLTWFPTYLVEYRHMAFIKAGFLASLPYLAAFIGVIASGYVSDLLVKRGAALGVARKTPIIVGLLLSISIIGANFVEKPSMVILFMTLAFLGNGLASITWVFVSTLAPKNLVGLTGGVFNFIGNIASIVIPIVIGFLVKGGNFAPAIVFIAALGLIGALSYIFLVGKVKRLE</sequence>
<dbReference type="Gene3D" id="1.20.1250.20">
    <property type="entry name" value="MFS general substrate transporter like domains"/>
    <property type="match status" value="2"/>
</dbReference>
<dbReference type="GO" id="GO:0005886">
    <property type="term" value="C:plasma membrane"/>
    <property type="evidence" value="ECO:0007669"/>
    <property type="project" value="UniProtKB-SubCell"/>
</dbReference>
<keyword evidence="3 6" id="KW-0812">Transmembrane</keyword>
<accession>A0A6M0P7U0</accession>
<dbReference type="AlphaFoldDB" id="A0A6M0P7U0"/>
<feature type="transmembrane region" description="Helical" evidence="6">
    <location>
        <begin position="241"/>
        <end position="261"/>
    </location>
</feature>
<feature type="domain" description="Major facilitator superfamily (MFS) profile" evidence="7">
    <location>
        <begin position="16"/>
        <end position="425"/>
    </location>
</feature>